<feature type="chain" id="PRO_5038397859" evidence="4">
    <location>
        <begin position="29"/>
        <end position="274"/>
    </location>
</feature>
<dbReference type="AlphaFoldDB" id="A0A0R2CHT8"/>
<sequence length="274" mass="30075">MRKRIMKWLLPMLLVLLTVGLSSCGKNLAQQSVLHRAKQTNTIVWGVKADTNLFGLLDVKSNTIKGFDVDMAKAITKRILGKKGHAEFVTITSDTRMPMLKAGNIDAIVATMSITPDRKKQVDFSDVYFKAGGSLLVKKGSKIHSVKDLKKGTKVIVTQGSTYGDEIKKAAPQTQVLQLADYASAFTALKSGQADALSTDNGILYGMSAQDHNYELVGGTYTKEPYGIAVNKGQRPFLRQVNRAIKDMKADGEYARLVKKWFGDIPGFSLKEVE</sequence>
<comment type="similarity">
    <text evidence="1">Belongs to the bacterial solute-binding protein 3 family.</text>
</comment>
<dbReference type="GO" id="GO:0030288">
    <property type="term" value="C:outer membrane-bounded periplasmic space"/>
    <property type="evidence" value="ECO:0007669"/>
    <property type="project" value="TreeGrafter"/>
</dbReference>
<dbReference type="Pfam" id="PF00497">
    <property type="entry name" value="SBP_bac_3"/>
    <property type="match status" value="1"/>
</dbReference>
<keyword evidence="8" id="KW-1185">Reference proteome</keyword>
<feature type="domain" description="Solute-binding protein family 3/N-terminal" evidence="5">
    <location>
        <begin position="42"/>
        <end position="265"/>
    </location>
</feature>
<dbReference type="CDD" id="cd13690">
    <property type="entry name" value="PBP2_GluB"/>
    <property type="match status" value="1"/>
</dbReference>
<dbReference type="PANTHER" id="PTHR30085">
    <property type="entry name" value="AMINO ACID ABC TRANSPORTER PERMEASE"/>
    <property type="match status" value="1"/>
</dbReference>
<evidence type="ECO:0000256" key="2">
    <source>
        <dbReference type="ARBA" id="ARBA00022448"/>
    </source>
</evidence>
<dbReference type="EMBL" id="AYZK01000002">
    <property type="protein sequence ID" value="KRM87574.1"/>
    <property type="molecule type" value="Genomic_DNA"/>
</dbReference>
<protein>
    <submittedName>
        <fullName evidence="7">Amino acid ABC transporter substrate-binding protein</fullName>
    </submittedName>
</protein>
<dbReference type="Proteomes" id="UP000051789">
    <property type="component" value="Unassembled WGS sequence"/>
</dbReference>
<evidence type="ECO:0000313" key="7">
    <source>
        <dbReference type="EMBL" id="KRM87574.1"/>
    </source>
</evidence>
<comment type="caution">
    <text evidence="7">The sequence shown here is derived from an EMBL/GenBank/DDBJ whole genome shotgun (WGS) entry which is preliminary data.</text>
</comment>
<dbReference type="SUPFAM" id="SSF53850">
    <property type="entry name" value="Periplasmic binding protein-like II"/>
    <property type="match status" value="1"/>
</dbReference>
<evidence type="ECO:0000313" key="8">
    <source>
        <dbReference type="Proteomes" id="UP000051789"/>
    </source>
</evidence>
<dbReference type="SMART" id="SM00062">
    <property type="entry name" value="PBPb"/>
    <property type="match status" value="1"/>
</dbReference>
<evidence type="ECO:0000256" key="4">
    <source>
        <dbReference type="SAM" id="SignalP"/>
    </source>
</evidence>
<dbReference type="OrthoDB" id="115856at2"/>
<dbReference type="GO" id="GO:0015276">
    <property type="term" value="F:ligand-gated monoatomic ion channel activity"/>
    <property type="evidence" value="ECO:0007669"/>
    <property type="project" value="InterPro"/>
</dbReference>
<dbReference type="InterPro" id="IPR001320">
    <property type="entry name" value="Iontro_rcpt_C"/>
</dbReference>
<feature type="signal peptide" evidence="4">
    <location>
        <begin position="1"/>
        <end position="28"/>
    </location>
</feature>
<dbReference type="InterPro" id="IPR051455">
    <property type="entry name" value="Bact_solute-bind_prot3"/>
</dbReference>
<dbReference type="STRING" id="1423810.FD19_GL001086"/>
<gene>
    <name evidence="7" type="ORF">FD19_GL001086</name>
</gene>
<dbReference type="Gene3D" id="3.40.190.10">
    <property type="entry name" value="Periplasmic binding protein-like II"/>
    <property type="match status" value="2"/>
</dbReference>
<organism evidence="7 8">
    <name type="scientific">Lacticaseibacillus thailandensis DSM 22698 = JCM 13996</name>
    <dbReference type="NCBI Taxonomy" id="1423810"/>
    <lineage>
        <taxon>Bacteria</taxon>
        <taxon>Bacillati</taxon>
        <taxon>Bacillota</taxon>
        <taxon>Bacilli</taxon>
        <taxon>Lactobacillales</taxon>
        <taxon>Lactobacillaceae</taxon>
        <taxon>Lacticaseibacillus</taxon>
    </lineage>
</organism>
<evidence type="ECO:0000259" key="6">
    <source>
        <dbReference type="SMART" id="SM00079"/>
    </source>
</evidence>
<dbReference type="RefSeq" id="WP_054749774.1">
    <property type="nucleotide sequence ID" value="NZ_AYZK01000002.1"/>
</dbReference>
<dbReference type="SMART" id="SM00079">
    <property type="entry name" value="PBPe"/>
    <property type="match status" value="1"/>
</dbReference>
<dbReference type="GO" id="GO:0006865">
    <property type="term" value="P:amino acid transport"/>
    <property type="evidence" value="ECO:0007669"/>
    <property type="project" value="TreeGrafter"/>
</dbReference>
<dbReference type="PROSITE" id="PS51257">
    <property type="entry name" value="PROKAR_LIPOPROTEIN"/>
    <property type="match status" value="1"/>
</dbReference>
<proteinExistence type="inferred from homology"/>
<accession>A0A0R2CHT8</accession>
<dbReference type="GO" id="GO:0005576">
    <property type="term" value="C:extracellular region"/>
    <property type="evidence" value="ECO:0007669"/>
    <property type="project" value="TreeGrafter"/>
</dbReference>
<name>A0A0R2CHT8_9LACO</name>
<reference evidence="7 8" key="1">
    <citation type="journal article" date="2015" name="Genome Announc.">
        <title>Expanding the biotechnology potential of lactobacilli through comparative genomics of 213 strains and associated genera.</title>
        <authorList>
            <person name="Sun Z."/>
            <person name="Harris H.M."/>
            <person name="McCann A."/>
            <person name="Guo C."/>
            <person name="Argimon S."/>
            <person name="Zhang W."/>
            <person name="Yang X."/>
            <person name="Jeffery I.B."/>
            <person name="Cooney J.C."/>
            <person name="Kagawa T.F."/>
            <person name="Liu W."/>
            <person name="Song Y."/>
            <person name="Salvetti E."/>
            <person name="Wrobel A."/>
            <person name="Rasinkangas P."/>
            <person name="Parkhill J."/>
            <person name="Rea M.C."/>
            <person name="O'Sullivan O."/>
            <person name="Ritari J."/>
            <person name="Douillard F.P."/>
            <person name="Paul Ross R."/>
            <person name="Yang R."/>
            <person name="Briner A.E."/>
            <person name="Felis G.E."/>
            <person name="de Vos W.M."/>
            <person name="Barrangou R."/>
            <person name="Klaenhammer T.R."/>
            <person name="Caufield P.W."/>
            <person name="Cui Y."/>
            <person name="Zhang H."/>
            <person name="O'Toole P.W."/>
        </authorList>
    </citation>
    <scope>NUCLEOTIDE SEQUENCE [LARGE SCALE GENOMIC DNA]</scope>
    <source>
        <strain evidence="7 8">DSM 22698</strain>
    </source>
</reference>
<dbReference type="PANTHER" id="PTHR30085:SF6">
    <property type="entry name" value="ABC TRANSPORTER GLUTAMINE-BINDING PROTEIN GLNH"/>
    <property type="match status" value="1"/>
</dbReference>
<dbReference type="GO" id="GO:0016020">
    <property type="term" value="C:membrane"/>
    <property type="evidence" value="ECO:0007669"/>
    <property type="project" value="InterPro"/>
</dbReference>
<feature type="domain" description="Ionotropic glutamate receptor C-terminal" evidence="6">
    <location>
        <begin position="42"/>
        <end position="264"/>
    </location>
</feature>
<dbReference type="PATRIC" id="fig|1423810.4.peg.1115"/>
<keyword evidence="2" id="KW-0813">Transport</keyword>
<dbReference type="InterPro" id="IPR001638">
    <property type="entry name" value="Solute-binding_3/MltF_N"/>
</dbReference>
<evidence type="ECO:0000259" key="5">
    <source>
        <dbReference type="SMART" id="SM00062"/>
    </source>
</evidence>
<keyword evidence="3 4" id="KW-0732">Signal</keyword>
<evidence type="ECO:0000256" key="3">
    <source>
        <dbReference type="ARBA" id="ARBA00022729"/>
    </source>
</evidence>
<evidence type="ECO:0000256" key="1">
    <source>
        <dbReference type="ARBA" id="ARBA00010333"/>
    </source>
</evidence>